<evidence type="ECO:0000313" key="1">
    <source>
        <dbReference type="EMBL" id="MPC52667.1"/>
    </source>
</evidence>
<accession>A0A5B7G549</accession>
<evidence type="ECO:0000313" key="2">
    <source>
        <dbReference type="Proteomes" id="UP000324222"/>
    </source>
</evidence>
<gene>
    <name evidence="1" type="ORF">E2C01_046543</name>
</gene>
<reference evidence="1 2" key="1">
    <citation type="submission" date="2019-05" db="EMBL/GenBank/DDBJ databases">
        <title>Another draft genome of Portunus trituberculatus and its Hox gene families provides insights of decapod evolution.</title>
        <authorList>
            <person name="Jeong J.-H."/>
            <person name="Song I."/>
            <person name="Kim S."/>
            <person name="Choi T."/>
            <person name="Kim D."/>
            <person name="Ryu S."/>
            <person name="Kim W."/>
        </authorList>
    </citation>
    <scope>NUCLEOTIDE SEQUENCE [LARGE SCALE GENOMIC DNA]</scope>
    <source>
        <tissue evidence="1">Muscle</tissue>
    </source>
</reference>
<sequence>MKKCCRGVVEPCLFWGPRDLQAHGFESCPRSECRLGFLTRGNGFLAGSSRLLVRVILYSLQQLTTVLSIVLVNSNTTGWYPLAGPRDT</sequence>
<keyword evidence="2" id="KW-1185">Reference proteome</keyword>
<dbReference type="AlphaFoldDB" id="A0A5B7G549"/>
<comment type="caution">
    <text evidence="1">The sequence shown here is derived from an EMBL/GenBank/DDBJ whole genome shotgun (WGS) entry which is preliminary data.</text>
</comment>
<organism evidence="1 2">
    <name type="scientific">Portunus trituberculatus</name>
    <name type="common">Swimming crab</name>
    <name type="synonym">Neptunus trituberculatus</name>
    <dbReference type="NCBI Taxonomy" id="210409"/>
    <lineage>
        <taxon>Eukaryota</taxon>
        <taxon>Metazoa</taxon>
        <taxon>Ecdysozoa</taxon>
        <taxon>Arthropoda</taxon>
        <taxon>Crustacea</taxon>
        <taxon>Multicrustacea</taxon>
        <taxon>Malacostraca</taxon>
        <taxon>Eumalacostraca</taxon>
        <taxon>Eucarida</taxon>
        <taxon>Decapoda</taxon>
        <taxon>Pleocyemata</taxon>
        <taxon>Brachyura</taxon>
        <taxon>Eubrachyura</taxon>
        <taxon>Portunoidea</taxon>
        <taxon>Portunidae</taxon>
        <taxon>Portuninae</taxon>
        <taxon>Portunus</taxon>
    </lineage>
</organism>
<dbReference type="EMBL" id="VSRR010011057">
    <property type="protein sequence ID" value="MPC52667.1"/>
    <property type="molecule type" value="Genomic_DNA"/>
</dbReference>
<protein>
    <submittedName>
        <fullName evidence="1">Uncharacterized protein</fullName>
    </submittedName>
</protein>
<name>A0A5B7G549_PORTR</name>
<proteinExistence type="predicted"/>
<dbReference type="Proteomes" id="UP000324222">
    <property type="component" value="Unassembled WGS sequence"/>
</dbReference>